<evidence type="ECO:0000256" key="1">
    <source>
        <dbReference type="SAM" id="MobiDB-lite"/>
    </source>
</evidence>
<proteinExistence type="predicted"/>
<name>Q30SQ0_SULDN</name>
<feature type="region of interest" description="Disordered" evidence="1">
    <location>
        <begin position="233"/>
        <end position="260"/>
    </location>
</feature>
<dbReference type="STRING" id="326298.Suden_0702"/>
<dbReference type="KEGG" id="tdn:Suden_0702"/>
<evidence type="ECO:0000313" key="2">
    <source>
        <dbReference type="EMBL" id="ABB43981.1"/>
    </source>
</evidence>
<reference evidence="2 3" key="1">
    <citation type="journal article" date="2008" name="Appl. Environ. Microbiol.">
        <title>Genome of the epsilonproteobacterial chemolithoautotroph Sulfurimonas denitrificans.</title>
        <authorList>
            <person name="Sievert S.M."/>
            <person name="Scott K.M."/>
            <person name="Klotz M.G."/>
            <person name="Chain P.S.G."/>
            <person name="Hauser L.J."/>
            <person name="Hemp J."/>
            <person name="Huegler M."/>
            <person name="Land M."/>
            <person name="Lapidus A."/>
            <person name="Larimer F.W."/>
            <person name="Lucas S."/>
            <person name="Malfatti S.A."/>
            <person name="Meyer F."/>
            <person name="Paulsen I.T."/>
            <person name="Ren Q."/>
            <person name="Simon J."/>
            <person name="Bailey K."/>
            <person name="Diaz E."/>
            <person name="Fitzpatrick K.A."/>
            <person name="Glover B."/>
            <person name="Gwatney N."/>
            <person name="Korajkic A."/>
            <person name="Long A."/>
            <person name="Mobberley J.M."/>
            <person name="Pantry S.N."/>
            <person name="Pazder G."/>
            <person name="Peterson S."/>
            <person name="Quintanilla J.D."/>
            <person name="Sprinkle R."/>
            <person name="Stephens J."/>
            <person name="Thomas P."/>
            <person name="Vaughn R."/>
            <person name="Weber M.J."/>
            <person name="Wooten L.L."/>
        </authorList>
    </citation>
    <scope>NUCLEOTIDE SEQUENCE [LARGE SCALE GENOMIC DNA]</scope>
    <source>
        <strain evidence="3">ATCC 33889 / DSM 1251</strain>
    </source>
</reference>
<dbReference type="EMBL" id="CP000153">
    <property type="protein sequence ID" value="ABB43981.1"/>
    <property type="molecule type" value="Genomic_DNA"/>
</dbReference>
<organism evidence="2 3">
    <name type="scientific">Sulfurimonas denitrificans (strain ATCC 33889 / DSM 1251)</name>
    <name type="common">Thiomicrospira denitrificans (strain ATCC 33889 / DSM 1251)</name>
    <dbReference type="NCBI Taxonomy" id="326298"/>
    <lineage>
        <taxon>Bacteria</taxon>
        <taxon>Pseudomonadati</taxon>
        <taxon>Campylobacterota</taxon>
        <taxon>Epsilonproteobacteria</taxon>
        <taxon>Campylobacterales</taxon>
        <taxon>Sulfurimonadaceae</taxon>
        <taxon>Sulfurimonas</taxon>
    </lineage>
</organism>
<dbReference type="AlphaFoldDB" id="Q30SQ0"/>
<evidence type="ECO:0000313" key="3">
    <source>
        <dbReference type="Proteomes" id="UP000002714"/>
    </source>
</evidence>
<sequence length="501" mass="58465">MMRYKYKVGHIYTDGEHVGQNKTLLKGEFTVNENIDVNLVRLSTVLSEEEAKNIIDYEDVAKYLLRQYAHVEVQDECTLIIPCYTIANRFYFLSSSMKHAIMSETLGELYYEGSFHNEKNAKGETVIKLHIKKKAGKKDLPFLCRFIGNSFARARLEYISNQKSLSASFEYQQIKAQFPVKNPFEIYASYIYLGDDERGNPKYLVLNIHSDNSALGFEELYYKQFSAKADPRDIGPEQYNIPKPPKKKFKRKKPQRSNKIYTGTPSSEYLTYIIRTNEDEYYKNKVPMHETTIYLENESELLVDNIPKTVGNSFETPTADGDKNLGEVAISNDSEENNTEKKIFNLENFYQFYEALLTFAFVEGSELVGPLKIKKIQNKKRKSTKSRSLLHGDEDKQRRFLFGELAYDQKAVYIVEIEQDSSWGPSTWIFFTSEDTEPYTEHDMQEIIEHYIEEDLPYKDLARYVEKNYSLSFEQKEHKKGDVDDDSVERWCESVLKKIIL</sequence>
<dbReference type="Proteomes" id="UP000002714">
    <property type="component" value="Chromosome"/>
</dbReference>
<accession>Q30SQ0</accession>
<gene>
    <name evidence="2" type="ordered locus">Suden_0702</name>
</gene>
<dbReference type="eggNOG" id="ENOG5034890">
    <property type="taxonomic scope" value="Bacteria"/>
</dbReference>
<protein>
    <submittedName>
        <fullName evidence="2">Uncharacterized protein</fullName>
    </submittedName>
</protein>
<keyword evidence="3" id="KW-1185">Reference proteome</keyword>
<dbReference type="HOGENOM" id="CLU_488264_0_0_7"/>
<feature type="compositionally biased region" description="Basic residues" evidence="1">
    <location>
        <begin position="244"/>
        <end position="256"/>
    </location>
</feature>